<dbReference type="Pfam" id="PF00045">
    <property type="entry name" value="Hemopexin"/>
    <property type="match status" value="3"/>
</dbReference>
<dbReference type="InterPro" id="IPR000585">
    <property type="entry name" value="Hemopexin-like_dom"/>
</dbReference>
<dbReference type="InterPro" id="IPR021190">
    <property type="entry name" value="Pept_M10A"/>
</dbReference>
<dbReference type="InterPro" id="IPR002477">
    <property type="entry name" value="Peptidoglycan-bd-like"/>
</dbReference>
<dbReference type="InterPro" id="IPR033739">
    <property type="entry name" value="M10A_MMP"/>
</dbReference>
<feature type="binding site" description="in inhibited form" evidence="18">
    <location>
        <position position="100"/>
    </location>
    <ligand>
        <name>Zn(2+)</name>
        <dbReference type="ChEBI" id="CHEBI:29105"/>
        <label>2</label>
        <note>catalytic</note>
    </ligand>
</feature>
<evidence type="ECO:0000256" key="14">
    <source>
        <dbReference type="ARBA" id="ARBA00023157"/>
    </source>
</evidence>
<keyword evidence="4" id="KW-0272">Extracellular matrix</keyword>
<evidence type="ECO:0000256" key="9">
    <source>
        <dbReference type="ARBA" id="ARBA00022801"/>
    </source>
</evidence>
<dbReference type="PANTHER" id="PTHR10201">
    <property type="entry name" value="MATRIX METALLOPROTEINASE"/>
    <property type="match status" value="1"/>
</dbReference>
<reference evidence="25" key="1">
    <citation type="submission" date="2020-08" db="EMBL/GenBank/DDBJ databases">
        <title>Chromosome-level assembly of Southern catfish (Silurus meridionalis) provides insights into visual adaptation to the nocturnal and benthic lifestyles.</title>
        <authorList>
            <person name="Zhang Y."/>
            <person name="Wang D."/>
            <person name="Peng Z."/>
        </authorList>
    </citation>
    <scope>NUCLEOTIDE SEQUENCE</scope>
    <source>
        <strain evidence="25">SWU-2019-XX</strain>
        <tissue evidence="25">Muscle</tissue>
    </source>
</reference>
<keyword evidence="13" id="KW-0865">Zymogen</keyword>
<evidence type="ECO:0000256" key="3">
    <source>
        <dbReference type="ARBA" id="ARBA00022525"/>
    </source>
</evidence>
<comment type="caution">
    <text evidence="25">The sequence shown here is derived from an EMBL/GenBank/DDBJ whole genome shotgun (WGS) entry which is preliminary data.</text>
</comment>
<feature type="short sequence motif" description="Cysteine switch" evidence="20">
    <location>
        <begin position="98"/>
        <end position="105"/>
    </location>
</feature>
<evidence type="ECO:0000313" key="26">
    <source>
        <dbReference type="Proteomes" id="UP000606274"/>
    </source>
</evidence>
<dbReference type="Gene3D" id="3.40.390.10">
    <property type="entry name" value="Collagenase (Catalytic Domain)"/>
    <property type="match status" value="1"/>
</dbReference>
<feature type="binding site" evidence="17">
    <location>
        <position position="227"/>
    </location>
    <ligand>
        <name>Zn(2+)</name>
        <dbReference type="ChEBI" id="CHEBI:29105"/>
        <label>2</label>
        <note>catalytic</note>
    </ligand>
</feature>
<dbReference type="InterPro" id="IPR001818">
    <property type="entry name" value="Pept_M10_metallopeptidase"/>
</dbReference>
<feature type="active site" evidence="16">
    <location>
        <position position="228"/>
    </location>
</feature>
<protein>
    <recommendedName>
        <fullName evidence="24">Peptidase metallopeptidase domain-containing protein</fullName>
    </recommendedName>
</protein>
<dbReference type="PROSITE" id="PS00546">
    <property type="entry name" value="CYSTEINE_SWITCH"/>
    <property type="match status" value="1"/>
</dbReference>
<keyword evidence="11 18" id="KW-0106">Calcium</keyword>
<evidence type="ECO:0000256" key="19">
    <source>
        <dbReference type="PIRSR" id="PIRSR621190-3"/>
    </source>
</evidence>
<keyword evidence="14 19" id="KW-1015">Disulfide bond</keyword>
<evidence type="ECO:0000256" key="23">
    <source>
        <dbReference type="SAM" id="SignalP"/>
    </source>
</evidence>
<keyword evidence="9" id="KW-0378">Hydrolase</keyword>
<feature type="binding site" evidence="18">
    <location>
        <position position="183"/>
    </location>
    <ligand>
        <name>Ca(2+)</name>
        <dbReference type="ChEBI" id="CHEBI:29108"/>
        <label>3</label>
    </ligand>
</feature>
<feature type="binding site" evidence="18">
    <location>
        <position position="132"/>
    </location>
    <ligand>
        <name>Ca(2+)</name>
        <dbReference type="ChEBI" id="CHEBI:29108"/>
        <label>1</label>
    </ligand>
</feature>
<dbReference type="PRINTS" id="PR00138">
    <property type="entry name" value="MATRIXIN"/>
</dbReference>
<dbReference type="SUPFAM" id="SSF50923">
    <property type="entry name" value="Hemopexin-like domain"/>
    <property type="match status" value="1"/>
</dbReference>
<feature type="repeat" description="Hemopexin" evidence="21">
    <location>
        <begin position="364"/>
        <end position="408"/>
    </location>
</feature>
<dbReference type="GO" id="GO:0031012">
    <property type="term" value="C:extracellular matrix"/>
    <property type="evidence" value="ECO:0007669"/>
    <property type="project" value="InterPro"/>
</dbReference>
<feature type="binding site" evidence="18">
    <location>
        <position position="464"/>
    </location>
    <ligand>
        <name>Ca(2+)</name>
        <dbReference type="ChEBI" id="CHEBI:29108"/>
        <label>5</label>
    </ligand>
</feature>
<feature type="repeat" description="Hemopexin" evidence="21">
    <location>
        <begin position="410"/>
        <end position="457"/>
    </location>
</feature>
<dbReference type="GO" id="GO:0008270">
    <property type="term" value="F:zinc ion binding"/>
    <property type="evidence" value="ECO:0007669"/>
    <property type="project" value="InterPro"/>
</dbReference>
<evidence type="ECO:0000256" key="4">
    <source>
        <dbReference type="ARBA" id="ARBA00022530"/>
    </source>
</evidence>
<feature type="binding site" evidence="18">
    <location>
        <position position="322"/>
    </location>
    <ligand>
        <name>Ca(2+)</name>
        <dbReference type="ChEBI" id="CHEBI:29108"/>
        <label>4</label>
    </ligand>
</feature>
<dbReference type="SUPFAM" id="SSF55486">
    <property type="entry name" value="Metalloproteases ('zincins'), catalytic domain"/>
    <property type="match status" value="1"/>
</dbReference>
<keyword evidence="5" id="KW-0645">Protease</keyword>
<dbReference type="PIRSF" id="PIRSF001191">
    <property type="entry name" value="Peptidase_M10A_matrix"/>
    <property type="match status" value="1"/>
</dbReference>
<feature type="chain" id="PRO_5035796983" description="Peptidase metallopeptidase domain-containing protein" evidence="23">
    <location>
        <begin position="21"/>
        <end position="503"/>
    </location>
</feature>
<dbReference type="InterPro" id="IPR018487">
    <property type="entry name" value="Hemopexin-like_repeat"/>
</dbReference>
<dbReference type="GO" id="GO:0005615">
    <property type="term" value="C:extracellular space"/>
    <property type="evidence" value="ECO:0007669"/>
    <property type="project" value="TreeGrafter"/>
</dbReference>
<sequence>MRIGILAFMVLGTCTLSAWCHPIKPKFVVFPGDVLKNMTDTDLAQSYLKRFGYMDILNKSGHQGLVSTSKALKRLQNQLGLKETGHLDQSTIEAMKKPRCGVPDVRNYQTFEGDLKWDHNDVTYRILNYSPDLDASIIDDAFARAFSVWSDVTPLTFTRLYDGTADIMISFGKKNHGDPYPFDGKDGLLAHAYPPGEEIKGDAHFDDDEFWTLGNGPGYSLFLVAAHEFGHALGLEHSNIQDALMYPMYKYIADFSLHQDDIEGIQYLYEPTPPKSSTTTSTQKPKSTTTPPKTTSASFTITSSVSMPGKPSVDPCEVDKFDAITEIQGKLHFFKDGYYWKSSSGGNKHHPVSFNVSKRWPTLPTKLDTVFEDPLTKKIYFFAGTRFWMFTGQKVMGPRRIEKLGLPFSLKKVEGALQREKGKVLLFSGEDYWRLDLKAQRIDEGYPRHTETDFAGVPIDAHDVFLYKRHYYFCRDIFYWRMTTKQKVNKVGYVFELLNCPNV</sequence>
<keyword evidence="15" id="KW-0325">Glycoprotein</keyword>
<gene>
    <name evidence="25" type="ORF">HF521_007066</name>
</gene>
<evidence type="ECO:0000256" key="18">
    <source>
        <dbReference type="PIRSR" id="PIRSR621190-2"/>
    </source>
</evidence>
<dbReference type="CDD" id="cd00094">
    <property type="entry name" value="HX"/>
    <property type="match status" value="1"/>
</dbReference>
<keyword evidence="12" id="KW-0482">Metalloprotease</keyword>
<feature type="binding site" evidence="18">
    <location>
        <position position="245"/>
    </location>
    <ligand>
        <name>Zn(2+)</name>
        <dbReference type="ChEBI" id="CHEBI:29105"/>
        <label>2</label>
        <note>catalytic</note>
    </ligand>
</feature>
<dbReference type="GO" id="GO:0006508">
    <property type="term" value="P:proteolysis"/>
    <property type="evidence" value="ECO:0007669"/>
    <property type="project" value="UniProtKB-KW"/>
</dbReference>
<dbReference type="SMART" id="SM00120">
    <property type="entry name" value="HX"/>
    <property type="match status" value="4"/>
</dbReference>
<evidence type="ECO:0000256" key="2">
    <source>
        <dbReference type="ARBA" id="ARBA00010370"/>
    </source>
</evidence>
<dbReference type="InterPro" id="IPR024079">
    <property type="entry name" value="MetalloPept_cat_dom_sf"/>
</dbReference>
<feature type="binding site" evidence="18">
    <location>
        <position position="178"/>
    </location>
    <ligand>
        <name>Zn(2+)</name>
        <dbReference type="ChEBI" id="CHEBI:29105"/>
        <label>1</label>
    </ligand>
</feature>
<evidence type="ECO:0000313" key="25">
    <source>
        <dbReference type="EMBL" id="KAF7695343.1"/>
    </source>
</evidence>
<feature type="binding site" evidence="18">
    <location>
        <position position="368"/>
    </location>
    <ligand>
        <name>Ca(2+)</name>
        <dbReference type="ChEBI" id="CHEBI:29108"/>
        <label>4</label>
    </ligand>
</feature>
<dbReference type="InterPro" id="IPR021158">
    <property type="entry name" value="Pept_M10A_Zn_BS"/>
</dbReference>
<feature type="binding site" evidence="18">
    <location>
        <position position="202"/>
    </location>
    <ligand>
        <name>Ca(2+)</name>
        <dbReference type="ChEBI" id="CHEBI:29108"/>
        <label>2</label>
    </ligand>
</feature>
<feature type="binding site" evidence="18">
    <location>
        <position position="209"/>
    </location>
    <ligand>
        <name>Ca(2+)</name>
        <dbReference type="ChEBI" id="CHEBI:29108"/>
        <label>3</label>
    </ligand>
</feature>
<feature type="signal peptide" evidence="23">
    <location>
        <begin position="1"/>
        <end position="20"/>
    </location>
</feature>
<evidence type="ECO:0000259" key="24">
    <source>
        <dbReference type="SMART" id="SM00235"/>
    </source>
</evidence>
<dbReference type="GO" id="GO:0030574">
    <property type="term" value="P:collagen catabolic process"/>
    <property type="evidence" value="ECO:0007669"/>
    <property type="project" value="TreeGrafter"/>
</dbReference>
<feature type="binding site" evidence="18">
    <location>
        <position position="188"/>
    </location>
    <ligand>
        <name>Ca(2+)</name>
        <dbReference type="ChEBI" id="CHEBI:29108"/>
        <label>3</label>
    </ligand>
</feature>
<comment type="similarity">
    <text evidence="2">Belongs to the peptidase M10A family.</text>
</comment>
<feature type="binding site" evidence="18">
    <location>
        <position position="324"/>
    </location>
    <ligand>
        <name>Ca(2+)</name>
        <dbReference type="ChEBI" id="CHEBI:29108"/>
        <label>5</label>
    </ligand>
</feature>
<dbReference type="SUPFAM" id="SSF47090">
    <property type="entry name" value="PGBD-like"/>
    <property type="match status" value="1"/>
</dbReference>
<accession>A0A8T0AVQ0</accession>
<dbReference type="InterPro" id="IPR036375">
    <property type="entry name" value="Hemopexin-like_dom_sf"/>
</dbReference>
<dbReference type="FunFam" id="2.110.10.10:FF:000002">
    <property type="entry name" value="Matrix metallopeptidase 3"/>
    <property type="match status" value="1"/>
</dbReference>
<organism evidence="25 26">
    <name type="scientific">Silurus meridionalis</name>
    <name type="common">Southern catfish</name>
    <name type="synonym">Silurus soldatovi meridionalis</name>
    <dbReference type="NCBI Taxonomy" id="175797"/>
    <lineage>
        <taxon>Eukaryota</taxon>
        <taxon>Metazoa</taxon>
        <taxon>Chordata</taxon>
        <taxon>Craniata</taxon>
        <taxon>Vertebrata</taxon>
        <taxon>Euteleostomi</taxon>
        <taxon>Actinopterygii</taxon>
        <taxon>Neopterygii</taxon>
        <taxon>Teleostei</taxon>
        <taxon>Ostariophysi</taxon>
        <taxon>Siluriformes</taxon>
        <taxon>Siluridae</taxon>
        <taxon>Silurus</taxon>
    </lineage>
</organism>
<dbReference type="AlphaFoldDB" id="A0A8T0AVQ0"/>
<dbReference type="Pfam" id="PF00413">
    <property type="entry name" value="Peptidase_M10"/>
    <property type="match status" value="1"/>
</dbReference>
<dbReference type="InterPro" id="IPR036365">
    <property type="entry name" value="PGBD-like_sf"/>
</dbReference>
<evidence type="ECO:0000256" key="12">
    <source>
        <dbReference type="ARBA" id="ARBA00023049"/>
    </source>
</evidence>
<dbReference type="GO" id="GO:0030198">
    <property type="term" value="P:extracellular matrix organization"/>
    <property type="evidence" value="ECO:0007669"/>
    <property type="project" value="TreeGrafter"/>
</dbReference>
<evidence type="ECO:0000256" key="5">
    <source>
        <dbReference type="ARBA" id="ARBA00022670"/>
    </source>
</evidence>
<comment type="subcellular location">
    <subcellularLocation>
        <location evidence="1">Secreted</location>
        <location evidence="1">Extracellular space</location>
        <location evidence="1">Extracellular matrix</location>
    </subcellularLocation>
</comment>
<evidence type="ECO:0000256" key="13">
    <source>
        <dbReference type="ARBA" id="ARBA00023145"/>
    </source>
</evidence>
<feature type="binding site" evidence="18">
    <location>
        <position position="207"/>
    </location>
    <ligand>
        <name>Ca(2+)</name>
        <dbReference type="ChEBI" id="CHEBI:29108"/>
        <label>1</label>
    </ligand>
</feature>
<comment type="cofactor">
    <cofactor evidence="18">
        <name>Zn(2+)</name>
        <dbReference type="ChEBI" id="CHEBI:29105"/>
    </cofactor>
    <text evidence="18">Binds 2 Zn(2+) ions per subunit.</text>
</comment>
<feature type="binding site" evidence="18">
    <location>
        <position position="176"/>
    </location>
    <ligand>
        <name>Zn(2+)</name>
        <dbReference type="ChEBI" id="CHEBI:29105"/>
        <label>1</label>
    </ligand>
</feature>
<keyword evidence="26" id="KW-1185">Reference proteome</keyword>
<feature type="binding site" evidence="18">
    <location>
        <position position="209"/>
    </location>
    <ligand>
        <name>Ca(2+)</name>
        <dbReference type="ChEBI" id="CHEBI:29108"/>
        <label>1</label>
    </ligand>
</feature>
<keyword evidence="3" id="KW-0964">Secreted</keyword>
<keyword evidence="6 17" id="KW-0479">Metal-binding</keyword>
<dbReference type="PROSITE" id="PS51642">
    <property type="entry name" value="HEMOPEXIN_2"/>
    <property type="match status" value="3"/>
</dbReference>
<dbReference type="SMART" id="SM00235">
    <property type="entry name" value="ZnMc"/>
    <property type="match status" value="1"/>
</dbReference>
<feature type="binding site" evidence="17">
    <location>
        <position position="237"/>
    </location>
    <ligand>
        <name>Zn(2+)</name>
        <dbReference type="ChEBI" id="CHEBI:29105"/>
        <label>2</label>
        <note>catalytic</note>
    </ligand>
</feature>
<proteinExistence type="inferred from homology"/>
<dbReference type="InterPro" id="IPR006026">
    <property type="entry name" value="Peptidase_Metallo"/>
</dbReference>
<evidence type="ECO:0000256" key="16">
    <source>
        <dbReference type="PIRSR" id="PIRSR001191-1"/>
    </source>
</evidence>
<feature type="compositionally biased region" description="Low complexity" evidence="22">
    <location>
        <begin position="275"/>
        <end position="296"/>
    </location>
</feature>
<evidence type="ECO:0000256" key="7">
    <source>
        <dbReference type="ARBA" id="ARBA00022729"/>
    </source>
</evidence>
<evidence type="ECO:0000256" key="8">
    <source>
        <dbReference type="ARBA" id="ARBA00022737"/>
    </source>
</evidence>
<comment type="cofactor">
    <cofactor evidence="18">
        <name>Ca(2+)</name>
        <dbReference type="ChEBI" id="CHEBI:29108"/>
    </cofactor>
    <text evidence="18">Can bind about 5 Ca(2+) ions per subunit.</text>
</comment>
<feature type="binding site" evidence="18">
    <location>
        <position position="206"/>
    </location>
    <ligand>
        <name>Ca(2+)</name>
        <dbReference type="ChEBI" id="CHEBI:29108"/>
        <label>3</label>
    </ligand>
</feature>
<evidence type="ECO:0000256" key="22">
    <source>
        <dbReference type="SAM" id="MobiDB-lite"/>
    </source>
</evidence>
<name>A0A8T0AVQ0_SILME</name>
<dbReference type="Proteomes" id="UP000606274">
    <property type="component" value="Unassembled WGS sequence"/>
</dbReference>
<evidence type="ECO:0000256" key="10">
    <source>
        <dbReference type="ARBA" id="ARBA00022833"/>
    </source>
</evidence>
<feature type="repeat" description="Hemopexin" evidence="21">
    <location>
        <begin position="318"/>
        <end position="363"/>
    </location>
</feature>
<evidence type="ECO:0000256" key="17">
    <source>
        <dbReference type="PIRSR" id="PIRSR001191-2"/>
    </source>
</evidence>
<evidence type="ECO:0000256" key="6">
    <source>
        <dbReference type="ARBA" id="ARBA00022723"/>
    </source>
</evidence>
<feature type="binding site" evidence="18">
    <location>
        <position position="416"/>
    </location>
    <ligand>
        <name>Ca(2+)</name>
        <dbReference type="ChEBI" id="CHEBI:29108"/>
        <label>5</label>
    </ligand>
</feature>
<dbReference type="Gene3D" id="2.110.10.10">
    <property type="entry name" value="Hemopexin-like domain"/>
    <property type="match status" value="1"/>
</dbReference>
<feature type="binding site" evidence="18">
    <location>
        <position position="191"/>
    </location>
    <ligand>
        <name>Zn(2+)</name>
        <dbReference type="ChEBI" id="CHEBI:29105"/>
        <label>1</label>
    </ligand>
</feature>
<dbReference type="FunFam" id="3.40.390.10:FF:000007">
    <property type="entry name" value="Collagenase 3"/>
    <property type="match status" value="1"/>
</dbReference>
<dbReference type="GO" id="GO:0004222">
    <property type="term" value="F:metalloendopeptidase activity"/>
    <property type="evidence" value="ECO:0007669"/>
    <property type="project" value="InterPro"/>
</dbReference>
<dbReference type="PANTHER" id="PTHR10201:SF30">
    <property type="entry name" value="MATRIX METALLOPROTEINASE-9"/>
    <property type="match status" value="1"/>
</dbReference>
<feature type="binding site" evidence="18">
    <location>
        <position position="166"/>
    </location>
    <ligand>
        <name>Ca(2+)</name>
        <dbReference type="ChEBI" id="CHEBI:29108"/>
        <label>2</label>
    </ligand>
</feature>
<keyword evidence="7 23" id="KW-0732">Signal</keyword>
<evidence type="ECO:0000256" key="20">
    <source>
        <dbReference type="PIRSR" id="PIRSR621190-5"/>
    </source>
</evidence>
<evidence type="ECO:0000256" key="11">
    <source>
        <dbReference type="ARBA" id="ARBA00022837"/>
    </source>
</evidence>
<feature type="binding site" evidence="17">
    <location>
        <position position="231"/>
    </location>
    <ligand>
        <name>Zn(2+)</name>
        <dbReference type="ChEBI" id="CHEBI:29105"/>
        <label>2</label>
        <note>catalytic</note>
    </ligand>
</feature>
<feature type="region of interest" description="Disordered" evidence="22">
    <location>
        <begin position="268"/>
        <end position="297"/>
    </location>
</feature>
<feature type="disulfide bond" evidence="19">
    <location>
        <begin position="316"/>
        <end position="500"/>
    </location>
</feature>
<dbReference type="CDD" id="cd04278">
    <property type="entry name" value="ZnMc_MMP"/>
    <property type="match status" value="1"/>
</dbReference>
<feature type="binding site" evidence="18">
    <location>
        <position position="204"/>
    </location>
    <ligand>
        <name>Zn(2+)</name>
        <dbReference type="ChEBI" id="CHEBI:29105"/>
        <label>1</label>
    </ligand>
</feature>
<keyword evidence="10 17" id="KW-0862">Zinc</keyword>
<keyword evidence="8" id="KW-0677">Repeat</keyword>
<feature type="domain" description="Peptidase metallopeptidase" evidence="24">
    <location>
        <begin position="113"/>
        <end position="271"/>
    </location>
</feature>
<dbReference type="Pfam" id="PF01471">
    <property type="entry name" value="PG_binding_1"/>
    <property type="match status" value="1"/>
</dbReference>
<evidence type="ECO:0000256" key="21">
    <source>
        <dbReference type="PROSITE-ProRule" id="PRU01011"/>
    </source>
</evidence>
<feature type="binding site" evidence="18">
    <location>
        <position position="184"/>
    </location>
    <ligand>
        <name>Ca(2+)</name>
        <dbReference type="ChEBI" id="CHEBI:29108"/>
        <label>3</label>
    </ligand>
</feature>
<evidence type="ECO:0000256" key="1">
    <source>
        <dbReference type="ARBA" id="ARBA00004498"/>
    </source>
</evidence>
<dbReference type="EMBL" id="JABFDY010000017">
    <property type="protein sequence ID" value="KAF7695343.1"/>
    <property type="molecule type" value="Genomic_DNA"/>
</dbReference>
<evidence type="ECO:0000256" key="15">
    <source>
        <dbReference type="ARBA" id="ARBA00023180"/>
    </source>
</evidence>